<proteinExistence type="predicted"/>
<evidence type="ECO:0000313" key="2">
    <source>
        <dbReference type="EMBL" id="BDU72718.1"/>
    </source>
</evidence>
<dbReference type="AlphaFoldDB" id="A0AA48GYI9"/>
<reference evidence="3" key="1">
    <citation type="journal article" date="2023" name="Int. J. Syst. Evol. Microbiol.">
        <title>Mesoterricola silvestris gen. nov., sp. nov., Mesoterricola sediminis sp. nov., Geothrix oryzae sp. nov., Geothrix edaphica sp. nov., Geothrix rubra sp. nov., and Geothrix limicola sp. nov., six novel members of Acidobacteriota isolated from soils.</title>
        <authorList>
            <person name="Itoh H."/>
            <person name="Sugisawa Y."/>
            <person name="Mise K."/>
            <person name="Xu Z."/>
            <person name="Kuniyasu M."/>
            <person name="Ushijima N."/>
            <person name="Kawano K."/>
            <person name="Kobayashi E."/>
            <person name="Shiratori Y."/>
            <person name="Masuda Y."/>
            <person name="Senoo K."/>
        </authorList>
    </citation>
    <scope>NUCLEOTIDE SEQUENCE [LARGE SCALE GENOMIC DNA]</scope>
    <source>
        <strain evidence="3">W79</strain>
    </source>
</reference>
<protein>
    <submittedName>
        <fullName evidence="2">Uncharacterized protein</fullName>
    </submittedName>
</protein>
<name>A0AA48GYI9_9BACT</name>
<feature type="chain" id="PRO_5041365595" evidence="1">
    <location>
        <begin position="19"/>
        <end position="328"/>
    </location>
</feature>
<keyword evidence="1" id="KW-0732">Signal</keyword>
<evidence type="ECO:0000256" key="1">
    <source>
        <dbReference type="SAM" id="SignalP"/>
    </source>
</evidence>
<accession>A0AA48GYI9</accession>
<keyword evidence="3" id="KW-1185">Reference proteome</keyword>
<dbReference type="RefSeq" id="WP_316415631.1">
    <property type="nucleotide sequence ID" value="NZ_AP027080.1"/>
</dbReference>
<sequence>MRRAAVLLLAALSGAALAAQEISAGAGRLHGIGGKAATYTWQLQYLRKAAAPWGWSLTWINEGHLPGHHQDGVALQVWRLHRMEHNNLNLGLGLGVYRTFDTFRDAEPDSYGNGHALKPILSLRARYPIRGGPWDAFVQVNRTLGPEQRQTQAALVGLGTRFGTQAPAGPALPKREREAPANELSFLFGRTILNSFESEATEFLQSFAVEYRRRLSRHVDLSFTYCDEGGIDAARRDGVAAQVWLSTRTPDRAWMLGFGAGPYACRTFPPREEGPAADTVNIRTSGRISMLVGRTLGGHWGARLQWNRTATRNHRDTDALLAGLAYAW</sequence>
<evidence type="ECO:0000313" key="3">
    <source>
        <dbReference type="Proteomes" id="UP001238179"/>
    </source>
</evidence>
<feature type="signal peptide" evidence="1">
    <location>
        <begin position="1"/>
        <end position="18"/>
    </location>
</feature>
<organism evidence="2 3">
    <name type="scientific">Mesoterricola silvestris</name>
    <dbReference type="NCBI Taxonomy" id="2927979"/>
    <lineage>
        <taxon>Bacteria</taxon>
        <taxon>Pseudomonadati</taxon>
        <taxon>Acidobacteriota</taxon>
        <taxon>Holophagae</taxon>
        <taxon>Holophagales</taxon>
        <taxon>Holophagaceae</taxon>
        <taxon>Mesoterricola</taxon>
    </lineage>
</organism>
<dbReference type="KEGG" id="msil:METEAL_18920"/>
<gene>
    <name evidence="2" type="ORF">METEAL_18920</name>
</gene>
<dbReference type="EMBL" id="AP027080">
    <property type="protein sequence ID" value="BDU72718.1"/>
    <property type="molecule type" value="Genomic_DNA"/>
</dbReference>
<dbReference type="Proteomes" id="UP001238179">
    <property type="component" value="Chromosome"/>
</dbReference>